<dbReference type="Gene3D" id="1.10.287.950">
    <property type="entry name" value="Methyl-accepting chemotaxis protein"/>
    <property type="match status" value="1"/>
</dbReference>
<evidence type="ECO:0000256" key="2">
    <source>
        <dbReference type="ARBA" id="ARBA00012438"/>
    </source>
</evidence>
<dbReference type="PROSITE" id="PS50113">
    <property type="entry name" value="PAC"/>
    <property type="match status" value="2"/>
</dbReference>
<dbReference type="Gene3D" id="3.30.450.20">
    <property type="entry name" value="PAS domain"/>
    <property type="match status" value="2"/>
</dbReference>
<dbReference type="PANTHER" id="PTHR43304:SF1">
    <property type="entry name" value="PAC DOMAIN-CONTAINING PROTEIN"/>
    <property type="match status" value="1"/>
</dbReference>
<feature type="domain" description="PAC" evidence="8">
    <location>
        <begin position="298"/>
        <end position="350"/>
    </location>
</feature>
<dbReference type="InterPro" id="IPR004089">
    <property type="entry name" value="MCPsignal_dom"/>
</dbReference>
<keyword evidence="6" id="KW-0807">Transducer</keyword>
<gene>
    <name evidence="9" type="ORF">BBG48_007000</name>
</gene>
<evidence type="ECO:0000256" key="5">
    <source>
        <dbReference type="ARBA" id="ARBA00022777"/>
    </source>
</evidence>
<keyword evidence="4" id="KW-0808">Transferase</keyword>
<evidence type="ECO:0000256" key="1">
    <source>
        <dbReference type="ARBA" id="ARBA00000085"/>
    </source>
</evidence>
<dbReference type="SUPFAM" id="SSF58104">
    <property type="entry name" value="Methyl-accepting chemotaxis protein (MCP) signaling domain"/>
    <property type="match status" value="1"/>
</dbReference>
<evidence type="ECO:0000313" key="10">
    <source>
        <dbReference type="Proteomes" id="UP000093352"/>
    </source>
</evidence>
<sequence length="512" mass="57879">MKLCFHKTKLGEGTMFGKNKLTEKPSDNDFDKQIDNIIAGYNHNEKIQHIQAGSNAQLENKINSLIDLFNQELDYQKLRLKVVNDAAHSGMWYMKIDDNLNIEYAIWSDEFRRMTGFKDERDFPNEVNSWSDRLHPDDAGNTLEKFGNCISDFSGKTVYDVNYRLKIKDGTYKWFKATGHTIRDEKGHPVEIIGIFIDIDEQIKNETELDYTVKRYEAIDEILSEGSWNMRVTGNDPTSPNNEFWWSNQFRNLLGYNNESDFPNKLNSWSDKLHPEDKQRTLDAFSKHILDYSGKTPFDLDYRLQKKDGRYGWFHAIGQTIRKPNGEPILVAGAIRDITSEKAKETFTRELDGLIRDLSGSIGEITEAVASTTQTTMDITNKQVEIKKATEISKAVTDETMKLVDLILNISSQTNLLALNASIEAARAGEAGKGFSVVAEEVRKLANSSQGAVDSITKSLNGMETANNDIMSRINDISGLIEGQSSSMQEINASIEEVNSMTTKIADMAQDL</sequence>
<evidence type="ECO:0000313" key="9">
    <source>
        <dbReference type="EMBL" id="RDY21020.1"/>
    </source>
</evidence>
<reference evidence="9 10" key="1">
    <citation type="journal article" date="2016" name="Genome Announc.">
        <title>Draft Genome Sequence of Criibacterium bergeronii gen. nov., sp. nov., Strain CCRI-22567T, Isolated from a Vaginal Sample from a Woman with Bacterial Vaginosis.</title>
        <authorList>
            <person name="Maheux A.F."/>
            <person name="Berube E."/>
            <person name="Boudreau D.K."/>
            <person name="Raymond F."/>
            <person name="Corbeil J."/>
            <person name="Roy P.H."/>
            <person name="Boissinot M."/>
            <person name="Omar R.F."/>
        </authorList>
    </citation>
    <scope>NUCLEOTIDE SEQUENCE [LARGE SCALE GENOMIC DNA]</scope>
    <source>
        <strain evidence="9 10">CCRI-22567</strain>
    </source>
</reference>
<dbReference type="NCBIfam" id="TIGR00229">
    <property type="entry name" value="sensory_box"/>
    <property type="match status" value="2"/>
</dbReference>
<dbReference type="InterPro" id="IPR035965">
    <property type="entry name" value="PAS-like_dom_sf"/>
</dbReference>
<dbReference type="InterPro" id="IPR000014">
    <property type="entry name" value="PAS"/>
</dbReference>
<evidence type="ECO:0000256" key="4">
    <source>
        <dbReference type="ARBA" id="ARBA00022679"/>
    </source>
</evidence>
<dbReference type="Pfam" id="PF00015">
    <property type="entry name" value="MCPsignal"/>
    <property type="match status" value="1"/>
</dbReference>
<evidence type="ECO:0000256" key="6">
    <source>
        <dbReference type="PROSITE-ProRule" id="PRU00284"/>
    </source>
</evidence>
<dbReference type="GO" id="GO:0006935">
    <property type="term" value="P:chemotaxis"/>
    <property type="evidence" value="ECO:0007669"/>
    <property type="project" value="InterPro"/>
</dbReference>
<accession>A0A371IKN7</accession>
<dbReference type="GO" id="GO:0016020">
    <property type="term" value="C:membrane"/>
    <property type="evidence" value="ECO:0007669"/>
    <property type="project" value="InterPro"/>
</dbReference>
<dbReference type="EC" id="2.7.13.3" evidence="2"/>
<dbReference type="GO" id="GO:0004888">
    <property type="term" value="F:transmembrane signaling receptor activity"/>
    <property type="evidence" value="ECO:0007669"/>
    <property type="project" value="InterPro"/>
</dbReference>
<dbReference type="SMART" id="SM00283">
    <property type="entry name" value="MA"/>
    <property type="match status" value="1"/>
</dbReference>
<comment type="catalytic activity">
    <reaction evidence="1">
        <text>ATP + protein L-histidine = ADP + protein N-phospho-L-histidine.</text>
        <dbReference type="EC" id="2.7.13.3"/>
    </reaction>
</comment>
<dbReference type="CDD" id="cd00130">
    <property type="entry name" value="PAS"/>
    <property type="match status" value="2"/>
</dbReference>
<organism evidence="9 10">
    <name type="scientific">Criibacterium bergeronii</name>
    <dbReference type="NCBI Taxonomy" id="1871336"/>
    <lineage>
        <taxon>Bacteria</taxon>
        <taxon>Bacillati</taxon>
        <taxon>Bacillota</taxon>
        <taxon>Clostridia</taxon>
        <taxon>Peptostreptococcales</taxon>
        <taxon>Filifactoraceae</taxon>
        <taxon>Criibacterium</taxon>
    </lineage>
</organism>
<dbReference type="InterPro" id="IPR000700">
    <property type="entry name" value="PAS-assoc_C"/>
</dbReference>
<dbReference type="InterPro" id="IPR052162">
    <property type="entry name" value="Sensor_kinase/Photoreceptor"/>
</dbReference>
<evidence type="ECO:0000259" key="8">
    <source>
        <dbReference type="PROSITE" id="PS50113"/>
    </source>
</evidence>
<dbReference type="PRINTS" id="PR00260">
    <property type="entry name" value="CHEMTRNSDUCR"/>
</dbReference>
<feature type="domain" description="Methyl-accepting transducer" evidence="7">
    <location>
        <begin position="350"/>
        <end position="512"/>
    </location>
</feature>
<dbReference type="STRING" id="1871336.BBG48_09270"/>
<dbReference type="PANTHER" id="PTHR43304">
    <property type="entry name" value="PHYTOCHROME-LIKE PROTEIN CPH1"/>
    <property type="match status" value="1"/>
</dbReference>
<name>A0A371IKN7_9FIRM</name>
<dbReference type="Pfam" id="PF08447">
    <property type="entry name" value="PAS_3"/>
    <property type="match status" value="2"/>
</dbReference>
<dbReference type="InterPro" id="IPR004090">
    <property type="entry name" value="Chemotax_Me-accpt_rcpt"/>
</dbReference>
<dbReference type="Proteomes" id="UP000093352">
    <property type="component" value="Unassembled WGS sequence"/>
</dbReference>
<feature type="domain" description="PAC" evidence="8">
    <location>
        <begin position="159"/>
        <end position="211"/>
    </location>
</feature>
<dbReference type="InterPro" id="IPR013655">
    <property type="entry name" value="PAS_fold_3"/>
</dbReference>
<dbReference type="AlphaFoldDB" id="A0A371IKN7"/>
<dbReference type="SUPFAM" id="SSF55785">
    <property type="entry name" value="PYP-like sensor domain (PAS domain)"/>
    <property type="match status" value="2"/>
</dbReference>
<protein>
    <recommendedName>
        <fullName evidence="2">histidine kinase</fullName>
        <ecNumber evidence="2">2.7.13.3</ecNumber>
    </recommendedName>
</protein>
<dbReference type="SMART" id="SM00086">
    <property type="entry name" value="PAC"/>
    <property type="match status" value="2"/>
</dbReference>
<keyword evidence="5" id="KW-0418">Kinase</keyword>
<comment type="caution">
    <text evidence="9">The sequence shown here is derived from an EMBL/GenBank/DDBJ whole genome shotgun (WGS) entry which is preliminary data.</text>
</comment>
<keyword evidence="3" id="KW-0597">Phosphoprotein</keyword>
<dbReference type="InterPro" id="IPR001610">
    <property type="entry name" value="PAC"/>
</dbReference>
<evidence type="ECO:0000256" key="3">
    <source>
        <dbReference type="ARBA" id="ARBA00022553"/>
    </source>
</evidence>
<evidence type="ECO:0000259" key="7">
    <source>
        <dbReference type="PROSITE" id="PS50111"/>
    </source>
</evidence>
<dbReference type="GO" id="GO:0007165">
    <property type="term" value="P:signal transduction"/>
    <property type="evidence" value="ECO:0007669"/>
    <property type="project" value="UniProtKB-KW"/>
</dbReference>
<proteinExistence type="predicted"/>
<dbReference type="EMBL" id="MBEW02000014">
    <property type="protein sequence ID" value="RDY21020.1"/>
    <property type="molecule type" value="Genomic_DNA"/>
</dbReference>
<dbReference type="GO" id="GO:0004673">
    <property type="term" value="F:protein histidine kinase activity"/>
    <property type="evidence" value="ECO:0007669"/>
    <property type="project" value="UniProtKB-EC"/>
</dbReference>
<dbReference type="PROSITE" id="PS50111">
    <property type="entry name" value="CHEMOTAXIS_TRANSDUC_2"/>
    <property type="match status" value="1"/>
</dbReference>
<keyword evidence="10" id="KW-1185">Reference proteome</keyword>